<evidence type="ECO:0000313" key="1">
    <source>
        <dbReference type="EMBL" id="MBA0834178.1"/>
    </source>
</evidence>
<evidence type="ECO:0000313" key="2">
    <source>
        <dbReference type="Proteomes" id="UP000593575"/>
    </source>
</evidence>
<comment type="caution">
    <text evidence="1">The sequence shown here is derived from an EMBL/GenBank/DDBJ whole genome shotgun (WGS) entry which is preliminary data.</text>
</comment>
<keyword evidence="2" id="KW-1185">Reference proteome</keyword>
<proteinExistence type="predicted"/>
<organism evidence="1 2">
    <name type="scientific">Gossypium armourianum</name>
    <dbReference type="NCBI Taxonomy" id="34283"/>
    <lineage>
        <taxon>Eukaryota</taxon>
        <taxon>Viridiplantae</taxon>
        <taxon>Streptophyta</taxon>
        <taxon>Embryophyta</taxon>
        <taxon>Tracheophyta</taxon>
        <taxon>Spermatophyta</taxon>
        <taxon>Magnoliopsida</taxon>
        <taxon>eudicotyledons</taxon>
        <taxon>Gunneridae</taxon>
        <taxon>Pentapetalae</taxon>
        <taxon>rosids</taxon>
        <taxon>malvids</taxon>
        <taxon>Malvales</taxon>
        <taxon>Malvaceae</taxon>
        <taxon>Malvoideae</taxon>
        <taxon>Gossypium</taxon>
    </lineage>
</organism>
<gene>
    <name evidence="1" type="ORF">Goarm_006554</name>
</gene>
<protein>
    <submittedName>
        <fullName evidence="1">Uncharacterized protein</fullName>
    </submittedName>
</protein>
<dbReference type="Proteomes" id="UP000593575">
    <property type="component" value="Unassembled WGS sequence"/>
</dbReference>
<accession>A0A7J9JJV2</accession>
<name>A0A7J9JJV2_9ROSI</name>
<reference evidence="1 2" key="1">
    <citation type="journal article" date="2019" name="Genome Biol. Evol.">
        <title>Insights into the evolution of the New World diploid cottons (Gossypium, subgenus Houzingenia) based on genome sequencing.</title>
        <authorList>
            <person name="Grover C.E."/>
            <person name="Arick M.A. 2nd"/>
            <person name="Thrash A."/>
            <person name="Conover J.L."/>
            <person name="Sanders W.S."/>
            <person name="Peterson D.G."/>
            <person name="Frelichowski J.E."/>
            <person name="Scheffler J.A."/>
            <person name="Scheffler B.E."/>
            <person name="Wendel J.F."/>
        </authorList>
    </citation>
    <scope>NUCLEOTIDE SEQUENCE [LARGE SCALE GENOMIC DNA]</scope>
    <source>
        <strain evidence="1">6</strain>
        <tissue evidence="1">Leaf</tissue>
    </source>
</reference>
<dbReference type="EMBL" id="JABFAE010000008">
    <property type="protein sequence ID" value="MBA0834178.1"/>
    <property type="molecule type" value="Genomic_DNA"/>
</dbReference>
<sequence length="83" mass="10029">MLIFNLPKHFTTYYGLNYVSLFQVASSLPWIQQQFKRLTYSRIFRSMLIFNLPKHFTTYYALVFRCLGIRRKPFLITFSSMES</sequence>
<dbReference type="AlphaFoldDB" id="A0A7J9JJV2"/>